<evidence type="ECO:0000313" key="3">
    <source>
        <dbReference type="Proteomes" id="UP000719412"/>
    </source>
</evidence>
<dbReference type="Gene3D" id="3.10.10.10">
    <property type="entry name" value="HIV Type 1 Reverse Transcriptase, subunit A, domain 1"/>
    <property type="match status" value="1"/>
</dbReference>
<dbReference type="EMBL" id="JABDTM020020743">
    <property type="protein sequence ID" value="KAH0816895.1"/>
    <property type="molecule type" value="Genomic_DNA"/>
</dbReference>
<comment type="caution">
    <text evidence="2">The sequence shown here is derived from an EMBL/GenBank/DDBJ whole genome shotgun (WGS) entry which is preliminary data.</text>
</comment>
<keyword evidence="3" id="KW-1185">Reference proteome</keyword>
<sequence length="512" mass="57830">MDWFSQVKGALDLDANSLSFVVNDSRHTMPFHLDSFLWENEKSETPQNPTTMPSLVVSAIPEPTPVDLAKTVTPFQVLQEKVDTISSLDPIQRSSLLAVLFTHQSVFNELPGRTPKYVHVIKMHDYTPFVKRAYPIAFSLRPEVEKVIQQMLQLGVMKREASPFASPMMTVFKKKNGTVRICLDARWINQQMVADCEAPRPLEDLFHSLQSIMFMSAIDLRSSYWQIPLSPESTQYTAFLFNGQSYTYQVLPFGLKTAVGSFNRAMDVIFGPEVREFTLNYIDDVLIVLQTFKAHLVHLRRVLQRLQVTFRHIWVKAACKLCKKRFTAELSVPKKYKTTILHVKNSKAEETAGITSFDSSTSTVDLPHLPLHHRKSRVVKATLAYIAGFVANSLLKKYGNCNMCGEVLLTSDGTAVPVEVIEARTYSAPHLTKPEADKDLLKRGRGSYDYKVDNKAGIAIIKWADTKCVTLASFCVAHTPIFEVKRYSKDEKKKINVSALKSSNNTTPTWEG</sequence>
<dbReference type="InterPro" id="IPR000477">
    <property type="entry name" value="RT_dom"/>
</dbReference>
<dbReference type="Gene3D" id="3.30.70.270">
    <property type="match status" value="1"/>
</dbReference>
<protein>
    <recommendedName>
        <fullName evidence="1">Reverse transcriptase domain-containing protein</fullName>
    </recommendedName>
</protein>
<dbReference type="Proteomes" id="UP000719412">
    <property type="component" value="Unassembled WGS sequence"/>
</dbReference>
<dbReference type="Pfam" id="PF00078">
    <property type="entry name" value="RVT_1"/>
    <property type="match status" value="1"/>
</dbReference>
<dbReference type="GO" id="GO:0071897">
    <property type="term" value="P:DNA biosynthetic process"/>
    <property type="evidence" value="ECO:0007669"/>
    <property type="project" value="UniProtKB-ARBA"/>
</dbReference>
<dbReference type="AlphaFoldDB" id="A0A8J6HDN3"/>
<dbReference type="InterPro" id="IPR053134">
    <property type="entry name" value="RNA-dir_DNA_polymerase"/>
</dbReference>
<dbReference type="InterPro" id="IPR043502">
    <property type="entry name" value="DNA/RNA_pol_sf"/>
</dbReference>
<gene>
    <name evidence="2" type="ORF">GEV33_005896</name>
</gene>
<dbReference type="InterPro" id="IPR043128">
    <property type="entry name" value="Rev_trsase/Diguanyl_cyclase"/>
</dbReference>
<evidence type="ECO:0000259" key="1">
    <source>
        <dbReference type="Pfam" id="PF00078"/>
    </source>
</evidence>
<proteinExistence type="predicted"/>
<dbReference type="CDD" id="cd01647">
    <property type="entry name" value="RT_LTR"/>
    <property type="match status" value="1"/>
</dbReference>
<organism evidence="2 3">
    <name type="scientific">Tenebrio molitor</name>
    <name type="common">Yellow mealworm beetle</name>
    <dbReference type="NCBI Taxonomy" id="7067"/>
    <lineage>
        <taxon>Eukaryota</taxon>
        <taxon>Metazoa</taxon>
        <taxon>Ecdysozoa</taxon>
        <taxon>Arthropoda</taxon>
        <taxon>Hexapoda</taxon>
        <taxon>Insecta</taxon>
        <taxon>Pterygota</taxon>
        <taxon>Neoptera</taxon>
        <taxon>Endopterygota</taxon>
        <taxon>Coleoptera</taxon>
        <taxon>Polyphaga</taxon>
        <taxon>Cucujiformia</taxon>
        <taxon>Tenebrionidae</taxon>
        <taxon>Tenebrio</taxon>
    </lineage>
</organism>
<accession>A0A8J6HDN3</accession>
<evidence type="ECO:0000313" key="2">
    <source>
        <dbReference type="EMBL" id="KAH0816895.1"/>
    </source>
</evidence>
<dbReference type="PANTHER" id="PTHR24559">
    <property type="entry name" value="TRANSPOSON TY3-I GAG-POL POLYPROTEIN"/>
    <property type="match status" value="1"/>
</dbReference>
<dbReference type="SUPFAM" id="SSF56672">
    <property type="entry name" value="DNA/RNA polymerases"/>
    <property type="match status" value="1"/>
</dbReference>
<reference evidence="2" key="1">
    <citation type="journal article" date="2020" name="J Insects Food Feed">
        <title>The yellow mealworm (Tenebrio molitor) genome: a resource for the emerging insects as food and feed industry.</title>
        <authorList>
            <person name="Eriksson T."/>
            <person name="Andere A."/>
            <person name="Kelstrup H."/>
            <person name="Emery V."/>
            <person name="Picard C."/>
        </authorList>
    </citation>
    <scope>NUCLEOTIDE SEQUENCE</scope>
    <source>
        <strain evidence="2">Stoneville</strain>
        <tissue evidence="2">Whole head</tissue>
    </source>
</reference>
<dbReference type="PANTHER" id="PTHR24559:SF444">
    <property type="entry name" value="REVERSE TRANSCRIPTASE DOMAIN-CONTAINING PROTEIN"/>
    <property type="match status" value="1"/>
</dbReference>
<reference evidence="2" key="2">
    <citation type="submission" date="2021-08" db="EMBL/GenBank/DDBJ databases">
        <authorList>
            <person name="Eriksson T."/>
        </authorList>
    </citation>
    <scope>NUCLEOTIDE SEQUENCE</scope>
    <source>
        <strain evidence="2">Stoneville</strain>
        <tissue evidence="2">Whole head</tissue>
    </source>
</reference>
<feature type="domain" description="Reverse transcriptase" evidence="1">
    <location>
        <begin position="173"/>
        <end position="307"/>
    </location>
</feature>
<name>A0A8J6HDN3_TENMO</name>